<dbReference type="InterPro" id="IPR058155">
    <property type="entry name" value="Skg3/CAF120-like_PH"/>
</dbReference>
<feature type="domain" description="PH" evidence="2">
    <location>
        <begin position="162"/>
        <end position="270"/>
    </location>
</feature>
<dbReference type="Pfam" id="PF25381">
    <property type="entry name" value="PH_26"/>
    <property type="match status" value="1"/>
</dbReference>
<feature type="compositionally biased region" description="Polar residues" evidence="1">
    <location>
        <begin position="622"/>
        <end position="635"/>
    </location>
</feature>
<feature type="compositionally biased region" description="Low complexity" evidence="1">
    <location>
        <begin position="685"/>
        <end position="694"/>
    </location>
</feature>
<feature type="region of interest" description="Disordered" evidence="1">
    <location>
        <begin position="1000"/>
        <end position="1102"/>
    </location>
</feature>
<dbReference type="FunCoup" id="A0A1E5RI95">
    <property type="interactions" value="223"/>
</dbReference>
<comment type="caution">
    <text evidence="3">The sequence shown here is derived from an EMBL/GenBank/DDBJ whole genome shotgun (WGS) entry which is preliminary data.</text>
</comment>
<feature type="compositionally biased region" description="Low complexity" evidence="1">
    <location>
        <begin position="100"/>
        <end position="111"/>
    </location>
</feature>
<feature type="region of interest" description="Disordered" evidence="1">
    <location>
        <begin position="807"/>
        <end position="839"/>
    </location>
</feature>
<dbReference type="PROSITE" id="PS50003">
    <property type="entry name" value="PH_DOMAIN"/>
    <property type="match status" value="1"/>
</dbReference>
<accession>A0A1E5RI95</accession>
<gene>
    <name evidence="3" type="ORF">AWRI3579_g1597</name>
</gene>
<feature type="region of interest" description="Disordered" evidence="1">
    <location>
        <begin position="675"/>
        <end position="698"/>
    </location>
</feature>
<dbReference type="Gene3D" id="2.30.29.30">
    <property type="entry name" value="Pleckstrin-homology domain (PH domain)/Phosphotyrosine-binding domain (PTB)"/>
    <property type="match status" value="1"/>
</dbReference>
<feature type="compositionally biased region" description="Polar residues" evidence="1">
    <location>
        <begin position="675"/>
        <end position="684"/>
    </location>
</feature>
<proteinExistence type="predicted"/>
<feature type="compositionally biased region" description="Basic and acidic residues" evidence="1">
    <location>
        <begin position="771"/>
        <end position="782"/>
    </location>
</feature>
<evidence type="ECO:0000313" key="3">
    <source>
        <dbReference type="EMBL" id="OEJ86620.1"/>
    </source>
</evidence>
<organism evidence="3 4">
    <name type="scientific">Hanseniaspora osmophila</name>
    <dbReference type="NCBI Taxonomy" id="56408"/>
    <lineage>
        <taxon>Eukaryota</taxon>
        <taxon>Fungi</taxon>
        <taxon>Dikarya</taxon>
        <taxon>Ascomycota</taxon>
        <taxon>Saccharomycotina</taxon>
        <taxon>Saccharomycetes</taxon>
        <taxon>Saccharomycodales</taxon>
        <taxon>Saccharomycodaceae</taxon>
        <taxon>Hanseniaspora</taxon>
    </lineage>
</organism>
<feature type="compositionally biased region" description="Basic and acidic residues" evidence="1">
    <location>
        <begin position="1"/>
        <end position="21"/>
    </location>
</feature>
<feature type="region of interest" description="Disordered" evidence="1">
    <location>
        <begin position="328"/>
        <end position="354"/>
    </location>
</feature>
<feature type="region of interest" description="Disordered" evidence="1">
    <location>
        <begin position="599"/>
        <end position="640"/>
    </location>
</feature>
<feature type="compositionally biased region" description="Polar residues" evidence="1">
    <location>
        <begin position="1026"/>
        <end position="1102"/>
    </location>
</feature>
<evidence type="ECO:0000256" key="1">
    <source>
        <dbReference type="SAM" id="MobiDB-lite"/>
    </source>
</evidence>
<feature type="region of interest" description="Disordered" evidence="1">
    <location>
        <begin position="1"/>
        <end position="69"/>
    </location>
</feature>
<feature type="compositionally biased region" description="Low complexity" evidence="1">
    <location>
        <begin position="603"/>
        <end position="615"/>
    </location>
</feature>
<feature type="compositionally biased region" description="Polar residues" evidence="1">
    <location>
        <begin position="964"/>
        <end position="978"/>
    </location>
</feature>
<keyword evidence="4" id="KW-1185">Reference proteome</keyword>
<feature type="compositionally biased region" description="Polar residues" evidence="1">
    <location>
        <begin position="29"/>
        <end position="65"/>
    </location>
</feature>
<dbReference type="AlphaFoldDB" id="A0A1E5RI95"/>
<feature type="region of interest" description="Disordered" evidence="1">
    <location>
        <begin position="96"/>
        <end position="120"/>
    </location>
</feature>
<feature type="compositionally biased region" description="Basic and acidic residues" evidence="1">
    <location>
        <begin position="1015"/>
        <end position="1025"/>
    </location>
</feature>
<dbReference type="EMBL" id="LPNM01000006">
    <property type="protein sequence ID" value="OEJ86620.1"/>
    <property type="molecule type" value="Genomic_DNA"/>
</dbReference>
<sequence length="1230" mass="137094">MRIFSKNKDKESPTESNHRNFLEVPPIVTRNSPASTKQSSRSDSPKTPTTPLSNLKNNSNTTDSFANFDPLMPPTITAKKRSNSFTNLLRAMSPSANSMNHYNNNNNYNNNASPSRESQLNQLSTANLMTKALSPELVPVVTLLSAQAHRRYHVGVFLIFYDLNNEGQPAERVWKEQYAVLIGTQLALWNASDLQISKNKKFTSKEMTEKLFNAASKPSYINFTDAKFKILPDRENTLVVSTTMKNRYFFKFSDKKSFHMWHATFRLCTFEYSSLQEAYTGAFLSSKGAKLSDINVILADTKFQYEDWVSVRFGAGMPWKRCYAVVSQPTRKPKKKKSKDHKKNHKNDKNDLEYNDEDDEFVYPQGAYGEVIFYENEKKIGNKKYAMARIHSAISVYAIYPSSPLLIDDSTMLKIEGMVTFGKDDKDPKESDIFIMPEKHFAVAGYDTIIRFLVPMLNAFYLYGRPKRLISTKEDPNSLLFGLPTLPEIHYLQVKDLLPLMEQNVSESWSNKIWKRKIKKLLLTKLKTGYSGCGSASGYSGALISPSITSVELFKKTASPQSQPISRFVSEGLPVSFTQKTEINSTAFHNLKTPVTQTAPVNLSGSSAKSKQSLSPIKRELATSNTQTKTSPNGVTTTTTTTTTETAYAKTPLKAVKSHQKHANQPTKKLETKFYSPQKSTVPIQSPSSPYQQYKSNHSGSSIFNPEIELNSVSASQQNTATQKALTPLKNQHQVLNQHTILSNTNSLQELDIGRESETSADSIVLTQPRADPKSDFSEARKQHASMNSEFLQNSIIDSYQHLQNTGAKVDDKKTGKKGNHNLDDDEDEDKDYVIGDNGSADPLADFYNLSRTLSSYKPLTSQTAQKKMSEEKPGIEHNSRNTTRPELTHQASSTILDDFKDARDSFDFGSSNSNNADDFENGNGFEADEEKNVFDPDYYEASSILKDESVNEIINEGGPAKQGSYSATESTHLNKSPSMRDLALPKFVAEDATTAFKKSPKVNDFKSQMNGPKPDFHQPTHQDQRTPTYTNQPQFSSTNRSASPLQPMINVNTGTHPSPGPQASQGSYGNPYQKQSPSQPYMNVTPTQPYHQPQFTNNSPRNQHQFAVNQYQNTGTGTTYQQMHPQRPAPPTAMAGGPVPGPSGYGYSPNARVMNPNNGGMPVTNNFTYQHPNVGKPVPPPMQMSRPMHSPTSPHFKKPSVKPAPLKKSGPGGFAQFMPPTPTTNPYSN</sequence>
<name>A0A1E5RI95_9ASCO</name>
<dbReference type="OrthoDB" id="5563754at2759"/>
<feature type="region of interest" description="Disordered" evidence="1">
    <location>
        <begin position="758"/>
        <end position="787"/>
    </location>
</feature>
<feature type="region of interest" description="Disordered" evidence="1">
    <location>
        <begin position="958"/>
        <end position="978"/>
    </location>
</feature>
<feature type="region of interest" description="Disordered" evidence="1">
    <location>
        <begin position="860"/>
        <end position="891"/>
    </location>
</feature>
<dbReference type="InterPro" id="IPR011993">
    <property type="entry name" value="PH-like_dom_sf"/>
</dbReference>
<feature type="compositionally biased region" description="Basic residues" evidence="1">
    <location>
        <begin position="331"/>
        <end position="346"/>
    </location>
</feature>
<feature type="compositionally biased region" description="Basic and acidic residues" evidence="1">
    <location>
        <begin position="868"/>
        <end position="880"/>
    </location>
</feature>
<dbReference type="Proteomes" id="UP000095728">
    <property type="component" value="Unassembled WGS sequence"/>
</dbReference>
<evidence type="ECO:0000259" key="2">
    <source>
        <dbReference type="PROSITE" id="PS50003"/>
    </source>
</evidence>
<reference evidence="4" key="1">
    <citation type="journal article" date="2016" name="Genome Announc.">
        <title>Genome sequences of three species of Hanseniaspora isolated from spontaneous wine fermentations.</title>
        <authorList>
            <person name="Sternes P.R."/>
            <person name="Lee D."/>
            <person name="Kutyna D.R."/>
            <person name="Borneman A.R."/>
        </authorList>
    </citation>
    <scope>NUCLEOTIDE SEQUENCE [LARGE SCALE GENOMIC DNA]</scope>
    <source>
        <strain evidence="4">AWRI3579</strain>
    </source>
</reference>
<protein>
    <submittedName>
        <fullName evidence="3">Protein SKG3</fullName>
    </submittedName>
</protein>
<dbReference type="InterPro" id="IPR001849">
    <property type="entry name" value="PH_domain"/>
</dbReference>
<feature type="region of interest" description="Disordered" evidence="1">
    <location>
        <begin position="909"/>
        <end position="930"/>
    </location>
</feature>
<feature type="region of interest" description="Disordered" evidence="1">
    <location>
        <begin position="1116"/>
        <end position="1145"/>
    </location>
</feature>
<dbReference type="STRING" id="56408.A0A1E5RI95"/>
<feature type="compositionally biased region" description="Polar residues" evidence="1">
    <location>
        <begin position="881"/>
        <end position="891"/>
    </location>
</feature>
<feature type="region of interest" description="Disordered" evidence="1">
    <location>
        <begin position="1176"/>
        <end position="1230"/>
    </location>
</feature>
<evidence type="ECO:0000313" key="4">
    <source>
        <dbReference type="Proteomes" id="UP000095728"/>
    </source>
</evidence>
<dbReference type="InParanoid" id="A0A1E5RI95"/>